<feature type="domain" description="Piwi" evidence="3">
    <location>
        <begin position="457"/>
        <end position="741"/>
    </location>
</feature>
<dbReference type="Proteomes" id="UP000688137">
    <property type="component" value="Unassembled WGS sequence"/>
</dbReference>
<dbReference type="InterPro" id="IPR003165">
    <property type="entry name" value="Piwi"/>
</dbReference>
<dbReference type="PROSITE" id="PS50821">
    <property type="entry name" value="PAZ"/>
    <property type="match status" value="1"/>
</dbReference>
<protein>
    <recommendedName>
        <fullName evidence="6">PAZ and PIWI domain protein</fullName>
    </recommendedName>
</protein>
<comment type="similarity">
    <text evidence="1">Belongs to the argonaute family.</text>
</comment>
<reference evidence="4" key="1">
    <citation type="submission" date="2021-01" db="EMBL/GenBank/DDBJ databases">
        <authorList>
            <consortium name="Genoscope - CEA"/>
            <person name="William W."/>
        </authorList>
    </citation>
    <scope>NUCLEOTIDE SEQUENCE</scope>
</reference>
<dbReference type="PROSITE" id="PS50822">
    <property type="entry name" value="PIWI"/>
    <property type="match status" value="2"/>
</dbReference>
<comment type="caution">
    <text evidence="4">The sequence shown here is derived from an EMBL/GenBank/DDBJ whole genome shotgun (WGS) entry which is preliminary data.</text>
</comment>
<dbReference type="EMBL" id="CAJJDM010000030">
    <property type="protein sequence ID" value="CAD8061007.1"/>
    <property type="molecule type" value="Genomic_DNA"/>
</dbReference>
<dbReference type="OMA" id="RIIPMEN"/>
<evidence type="ECO:0008006" key="6">
    <source>
        <dbReference type="Google" id="ProtNLM"/>
    </source>
</evidence>
<evidence type="ECO:0000259" key="3">
    <source>
        <dbReference type="PROSITE" id="PS50822"/>
    </source>
</evidence>
<dbReference type="SMART" id="SM00950">
    <property type="entry name" value="Piwi"/>
    <property type="match status" value="2"/>
</dbReference>
<dbReference type="SMART" id="SM00949">
    <property type="entry name" value="PAZ"/>
    <property type="match status" value="1"/>
</dbReference>
<dbReference type="CDD" id="cd04658">
    <property type="entry name" value="Piwi_piwi-like_Euk"/>
    <property type="match status" value="2"/>
</dbReference>
<feature type="domain" description="Piwi" evidence="3">
    <location>
        <begin position="867"/>
        <end position="1171"/>
    </location>
</feature>
<dbReference type="Pfam" id="PF02171">
    <property type="entry name" value="Piwi"/>
    <property type="match status" value="2"/>
</dbReference>
<evidence type="ECO:0000256" key="1">
    <source>
        <dbReference type="RuleBase" id="RU361178"/>
    </source>
</evidence>
<dbReference type="PANTHER" id="PTHR22891">
    <property type="entry name" value="EUKARYOTIC TRANSLATION INITIATION FACTOR 2C"/>
    <property type="match status" value="1"/>
</dbReference>
<name>A0A8S1L0J4_PARPR</name>
<dbReference type="InterPro" id="IPR003100">
    <property type="entry name" value="PAZ_dom"/>
</dbReference>
<gene>
    <name evidence="4" type="ORF">PPRIM_AZ9-3.1.T0310092</name>
</gene>
<keyword evidence="5" id="KW-1185">Reference proteome</keyword>
<organism evidence="4 5">
    <name type="scientific">Paramecium primaurelia</name>
    <dbReference type="NCBI Taxonomy" id="5886"/>
    <lineage>
        <taxon>Eukaryota</taxon>
        <taxon>Sar</taxon>
        <taxon>Alveolata</taxon>
        <taxon>Ciliophora</taxon>
        <taxon>Intramacronucleata</taxon>
        <taxon>Oligohymenophorea</taxon>
        <taxon>Peniculida</taxon>
        <taxon>Parameciidae</taxon>
        <taxon>Paramecium</taxon>
    </lineage>
</organism>
<dbReference type="AlphaFoldDB" id="A0A8S1L0J4"/>
<sequence length="1194" mass="136494">MIERGQTVYTNFYQIQINPNSHIYRYQVIYTSLFSLLQLSFQPFLSPEQQISKWREIFKIAKSGLQENLKVFITNNQILYSPIRAQTMGLLLGVYEEEGTSHSISIEEKAVLKPGEPEYTGLIGRFFKMLLKQQKLLQIGRKYFNTKNLINFDQFGLKVLPGVTCSLIKQEEQGKYYINIDSSFKMLRSTTMYEELRNSRDFSQLEGAIVMTVYNYKFYKVNKVSREMNPKSEFENLKGEKMSYMQYYQDKYKIAIKDVTQPLIEVLEKSRKKQEEKIIYLIPELCVMTGLSNEMRNNFQTMKQLSTVTKPRGVDRVKQADQFIQCFHNKESEELIKKWNIQLEPKCLQIQSSKIKPGNIMMGNNTAINIETGNLDRDTQTAMLRGVGLENWGILYSDRDSRQAEDFMNCLRESIEYCKFQCKAPRTFVLHSNRIEDWIKQIDLIVQQSQGPQKVTLLLLILNGPKKNAPLYTDIKRYLINDCPIASQVILSSTLNQPKGKVKTICNKLLVQICAKVGGTPWGVSELPFTDQPTMICGMDVYHSTGKAKKSMLSFVSTEDEFFSKYMTQSIEMETGVEFSFSLCPVLVKSLQSFCGDRNGPLPSRIIIFRDGVSNSQAKTVIETEVAQFRQAIEQVKTEKNSDKPIKLIVLSVNKKVGAKFYAGERNLDNPPQGTLIDTEISNGKDDYYLISQRTTQGTVQPTHYHVLVNDLFDEPNILKKLQALSYKLCYMYYNFSGAIKSEELIKKWNIQLEPKCLQIQSSKIKPGNIMMGNNTAINIETGNLDRDTQTAMLRGVGLENWGILYSDRDSRQAEDFMSCLRESIEYCKFQCKAPRTFVLHSNRIEDWIKQIDLIVQQSQGPQKVTLLLLILNGPKKNAPLYTDIKRYLINDCPIASQVILSSTLNQPKGKVKTICNKLLVQICAKVGGTPWGVSELPFTDQPTMICGMDVYHSTGKAKKSMLSFVSTEDEFFSKYMTQSIEMETGVEFSFSLCPVLVKSLQSFCGDRNGPLPSRIIIFRDGVSNSQAKTVIETEVAQFRQAIEQVKTEKNSDKPIKLIVLSVNKKVGAKFYAGERNLDNPPQGTLIDTEISNGKDDYYLISQRTTQGTVQPTHYHVLVNDLFDEPNILKKLQALSYKLCYMYYNFSGAIKIPAPIQYAHVCSNFIGDRFDPRKPQSLIKPNPILNQRRSLFFI</sequence>
<proteinExistence type="inferred from homology"/>
<evidence type="ECO:0000259" key="2">
    <source>
        <dbReference type="PROSITE" id="PS50821"/>
    </source>
</evidence>
<dbReference type="GO" id="GO:0003723">
    <property type="term" value="F:RNA binding"/>
    <property type="evidence" value="ECO:0007669"/>
    <property type="project" value="InterPro"/>
</dbReference>
<feature type="domain" description="PAZ" evidence="2">
    <location>
        <begin position="191"/>
        <end position="290"/>
    </location>
</feature>
<evidence type="ECO:0000313" key="4">
    <source>
        <dbReference type="EMBL" id="CAD8061007.1"/>
    </source>
</evidence>
<dbReference type="Pfam" id="PF02170">
    <property type="entry name" value="PAZ"/>
    <property type="match status" value="1"/>
</dbReference>
<dbReference type="CDD" id="cd02845">
    <property type="entry name" value="PAZ_piwi_like"/>
    <property type="match status" value="1"/>
</dbReference>
<evidence type="ECO:0000313" key="5">
    <source>
        <dbReference type="Proteomes" id="UP000688137"/>
    </source>
</evidence>
<accession>A0A8S1L0J4</accession>